<evidence type="ECO:0000313" key="9">
    <source>
        <dbReference type="EMBL" id="ETX04287.1"/>
    </source>
</evidence>
<dbReference type="GO" id="GO:0009279">
    <property type="term" value="C:cell outer membrane"/>
    <property type="evidence" value="ECO:0007669"/>
    <property type="project" value="UniProtKB-SubCell"/>
</dbReference>
<dbReference type="PROSITE" id="PS51257">
    <property type="entry name" value="PROKAR_LIPOPROTEIN"/>
    <property type="match status" value="1"/>
</dbReference>
<keyword evidence="4" id="KW-1134">Transmembrane beta strand</keyword>
<name>W4M3U6_9BACT</name>
<keyword evidence="10" id="KW-1185">Reference proteome</keyword>
<dbReference type="InterPro" id="IPR051906">
    <property type="entry name" value="TolC-like"/>
</dbReference>
<organism evidence="9 10">
    <name type="scientific">Candidatus Entotheonella gemina</name>
    <dbReference type="NCBI Taxonomy" id="1429439"/>
    <lineage>
        <taxon>Bacteria</taxon>
        <taxon>Pseudomonadati</taxon>
        <taxon>Nitrospinota/Tectimicrobiota group</taxon>
        <taxon>Candidatus Tectimicrobiota</taxon>
        <taxon>Candidatus Entotheonellia</taxon>
        <taxon>Candidatus Entotheonellales</taxon>
        <taxon>Candidatus Entotheonellaceae</taxon>
        <taxon>Candidatus Entotheonella</taxon>
    </lineage>
</organism>
<comment type="similarity">
    <text evidence="2">Belongs to the outer membrane factor (OMF) (TC 1.B.17) family.</text>
</comment>
<dbReference type="PANTHER" id="PTHR30026:SF13">
    <property type="entry name" value="MEMBRANE EFFLUX PROTEIN, PUTATIVE-RELATED"/>
    <property type="match status" value="1"/>
</dbReference>
<keyword evidence="6" id="KW-0472">Membrane</keyword>
<keyword evidence="8" id="KW-0732">Signal</keyword>
<comment type="subcellular location">
    <subcellularLocation>
        <location evidence="1">Cell outer membrane</location>
    </subcellularLocation>
</comment>
<evidence type="ECO:0000256" key="7">
    <source>
        <dbReference type="ARBA" id="ARBA00023237"/>
    </source>
</evidence>
<feature type="signal peptide" evidence="8">
    <location>
        <begin position="1"/>
        <end position="33"/>
    </location>
</feature>
<keyword evidence="5" id="KW-0812">Transmembrane</keyword>
<dbReference type="EMBL" id="AZHX01001255">
    <property type="protein sequence ID" value="ETX04287.1"/>
    <property type="molecule type" value="Genomic_DNA"/>
</dbReference>
<protein>
    <recommendedName>
        <fullName evidence="11">Transporter</fullName>
    </recommendedName>
</protein>
<dbReference type="Pfam" id="PF02321">
    <property type="entry name" value="OEP"/>
    <property type="match status" value="2"/>
</dbReference>
<evidence type="ECO:0000256" key="6">
    <source>
        <dbReference type="ARBA" id="ARBA00023136"/>
    </source>
</evidence>
<feature type="chain" id="PRO_5004846276" description="Transporter" evidence="8">
    <location>
        <begin position="34"/>
        <end position="472"/>
    </location>
</feature>
<evidence type="ECO:0000256" key="2">
    <source>
        <dbReference type="ARBA" id="ARBA00007613"/>
    </source>
</evidence>
<accession>W4M3U6</accession>
<dbReference type="Proteomes" id="UP000019140">
    <property type="component" value="Unassembled WGS sequence"/>
</dbReference>
<dbReference type="PANTHER" id="PTHR30026">
    <property type="entry name" value="OUTER MEMBRANE PROTEIN TOLC"/>
    <property type="match status" value="1"/>
</dbReference>
<evidence type="ECO:0000313" key="10">
    <source>
        <dbReference type="Proteomes" id="UP000019140"/>
    </source>
</evidence>
<proteinExistence type="inferred from homology"/>
<evidence type="ECO:0000256" key="1">
    <source>
        <dbReference type="ARBA" id="ARBA00004442"/>
    </source>
</evidence>
<keyword evidence="3" id="KW-0813">Transport</keyword>
<evidence type="ECO:0008006" key="11">
    <source>
        <dbReference type="Google" id="ProtNLM"/>
    </source>
</evidence>
<dbReference type="SUPFAM" id="SSF56954">
    <property type="entry name" value="Outer membrane efflux proteins (OEP)"/>
    <property type="match status" value="1"/>
</dbReference>
<evidence type="ECO:0000256" key="3">
    <source>
        <dbReference type="ARBA" id="ARBA00022448"/>
    </source>
</evidence>
<dbReference type="InterPro" id="IPR003423">
    <property type="entry name" value="OMP_efflux"/>
</dbReference>
<gene>
    <name evidence="9" type="ORF">ETSY2_29635</name>
</gene>
<evidence type="ECO:0000256" key="4">
    <source>
        <dbReference type="ARBA" id="ARBA00022452"/>
    </source>
</evidence>
<dbReference type="HOGENOM" id="CLU_037851_0_0_7"/>
<sequence>MLISARSHLACLGLMFSLSMLSILAMSCLPAAAQSERRAVSLQDALEAAIRNSPQVKEEQFGVMLRESQRKQADAARFAQLDLTVVGGPSPRARGNQLDSPDSKTNAEITGVFGRAIFSIIQPIYAFGKINNFRKAAAHGIAASQAAVHQKATDVAMLVYQAYYGYQLATALENLASEIGGQLSSTLAKVQRQLEAEAPGVDNIDMFKLQTFEGELNKQINDIRQGKALAATALQTLMALPPATAVEPAKTSLRPDQRDVEPLDTYLADARRLRPEFTQAREGVKAFEALVQAAKADYYPVFFVGVVGSLADATNRDRFTNPFVFDSLKDDVAAPIVGLQWHYDLGITAGKVDEAQAKLGQVQQKSALAEQGIPFQVRQAYLEMEQHRDNIEATKGGFRNGRKWLVAALSNFDLGVGEGKDVADAAVAYAKLRASYFQSVYDYNLALAKLDHVTGRDVALVKTLLPDTRSRQ</sequence>
<dbReference type="Gene3D" id="1.20.1600.10">
    <property type="entry name" value="Outer membrane efflux proteins (OEP)"/>
    <property type="match status" value="1"/>
</dbReference>
<evidence type="ECO:0000256" key="8">
    <source>
        <dbReference type="SAM" id="SignalP"/>
    </source>
</evidence>
<dbReference type="GO" id="GO:1990281">
    <property type="term" value="C:efflux pump complex"/>
    <property type="evidence" value="ECO:0007669"/>
    <property type="project" value="TreeGrafter"/>
</dbReference>
<keyword evidence="7" id="KW-0998">Cell outer membrane</keyword>
<comment type="caution">
    <text evidence="9">The sequence shown here is derived from an EMBL/GenBank/DDBJ whole genome shotgun (WGS) entry which is preliminary data.</text>
</comment>
<dbReference type="AlphaFoldDB" id="W4M3U6"/>
<evidence type="ECO:0000256" key="5">
    <source>
        <dbReference type="ARBA" id="ARBA00022692"/>
    </source>
</evidence>
<dbReference type="GO" id="GO:0015562">
    <property type="term" value="F:efflux transmembrane transporter activity"/>
    <property type="evidence" value="ECO:0007669"/>
    <property type="project" value="InterPro"/>
</dbReference>
<dbReference type="GO" id="GO:0015288">
    <property type="term" value="F:porin activity"/>
    <property type="evidence" value="ECO:0007669"/>
    <property type="project" value="TreeGrafter"/>
</dbReference>
<reference evidence="9 10" key="1">
    <citation type="journal article" date="2014" name="Nature">
        <title>An environmental bacterial taxon with a large and distinct metabolic repertoire.</title>
        <authorList>
            <person name="Wilson M.C."/>
            <person name="Mori T."/>
            <person name="Ruckert C."/>
            <person name="Uria A.R."/>
            <person name="Helf M.J."/>
            <person name="Takada K."/>
            <person name="Gernert C."/>
            <person name="Steffens U.A."/>
            <person name="Heycke N."/>
            <person name="Schmitt S."/>
            <person name="Rinke C."/>
            <person name="Helfrich E.J."/>
            <person name="Brachmann A.O."/>
            <person name="Gurgui C."/>
            <person name="Wakimoto T."/>
            <person name="Kracht M."/>
            <person name="Crusemann M."/>
            <person name="Hentschel U."/>
            <person name="Abe I."/>
            <person name="Matsunaga S."/>
            <person name="Kalinowski J."/>
            <person name="Takeyama H."/>
            <person name="Piel J."/>
        </authorList>
    </citation>
    <scope>NUCLEOTIDE SEQUENCE [LARGE SCALE GENOMIC DNA]</scope>
    <source>
        <strain evidence="10">TSY2</strain>
    </source>
</reference>